<protein>
    <recommendedName>
        <fullName evidence="7 9">ATP-dependent Clp protease proteolytic subunit</fullName>
        <ecNumber evidence="7">3.4.21.92</ecNumber>
    </recommendedName>
    <alternativeName>
        <fullName evidence="7">Endopeptidase Clp</fullName>
    </alternativeName>
</protein>
<evidence type="ECO:0000256" key="1">
    <source>
        <dbReference type="ARBA" id="ARBA00007039"/>
    </source>
</evidence>
<evidence type="ECO:0000256" key="6">
    <source>
        <dbReference type="ARBA" id="ARBA00034021"/>
    </source>
</evidence>
<keyword evidence="5 7" id="KW-0720">Serine protease</keyword>
<comment type="catalytic activity">
    <reaction evidence="6 7 8">
        <text>Hydrolysis of proteins to small peptides in the presence of ATP and magnesium. alpha-casein is the usual test substrate. In the absence of ATP, only oligopeptides shorter than five residues are hydrolyzed (such as succinyl-Leu-Tyr-|-NHMec, and Leu-Tyr-Leu-|-Tyr-Trp, in which cleavage of the -Tyr-|-Leu- and -Tyr-|-Trp bonds also occurs).</text>
        <dbReference type="EC" id="3.4.21.92"/>
    </reaction>
</comment>
<evidence type="ECO:0000256" key="2">
    <source>
        <dbReference type="ARBA" id="ARBA00022490"/>
    </source>
</evidence>
<dbReference type="GO" id="GO:0006515">
    <property type="term" value="P:protein quality control for misfolded or incompletely synthesized proteins"/>
    <property type="evidence" value="ECO:0007669"/>
    <property type="project" value="TreeGrafter"/>
</dbReference>
<dbReference type="InterPro" id="IPR029045">
    <property type="entry name" value="ClpP/crotonase-like_dom_sf"/>
</dbReference>
<gene>
    <name evidence="7" type="primary">clpP</name>
    <name evidence="11" type="ORF">IAA97_06120</name>
</gene>
<dbReference type="GO" id="GO:0051117">
    <property type="term" value="F:ATPase binding"/>
    <property type="evidence" value="ECO:0007669"/>
    <property type="project" value="TreeGrafter"/>
</dbReference>
<dbReference type="PANTHER" id="PTHR10381:SF70">
    <property type="entry name" value="ATP-DEPENDENT CLP PROTEASE PROTEOLYTIC SUBUNIT"/>
    <property type="match status" value="1"/>
</dbReference>
<dbReference type="PRINTS" id="PR00127">
    <property type="entry name" value="CLPPROTEASEP"/>
</dbReference>
<proteinExistence type="inferred from homology"/>
<comment type="subcellular location">
    <subcellularLocation>
        <location evidence="7">Cytoplasm</location>
    </subcellularLocation>
</comment>
<evidence type="ECO:0000313" key="12">
    <source>
        <dbReference type="Proteomes" id="UP000823615"/>
    </source>
</evidence>
<dbReference type="Pfam" id="PF00574">
    <property type="entry name" value="CLP_protease"/>
    <property type="match status" value="1"/>
</dbReference>
<comment type="subunit">
    <text evidence="7">Fourteen ClpP subunits assemble into 2 heptameric rings which stack back to back to give a disk-like structure with a central cavity, resembling the structure of eukaryotic proteasomes.</text>
</comment>
<keyword evidence="10" id="KW-0472">Membrane</keyword>
<evidence type="ECO:0000256" key="7">
    <source>
        <dbReference type="HAMAP-Rule" id="MF_00444"/>
    </source>
</evidence>
<dbReference type="AlphaFoldDB" id="A0A9D9H637"/>
<accession>A0A9D9H637</accession>
<dbReference type="CDD" id="cd07017">
    <property type="entry name" value="S14_ClpP_2"/>
    <property type="match status" value="1"/>
</dbReference>
<dbReference type="SUPFAM" id="SSF52096">
    <property type="entry name" value="ClpP/crotonase"/>
    <property type="match status" value="1"/>
</dbReference>
<dbReference type="HAMAP" id="MF_00444">
    <property type="entry name" value="ClpP"/>
    <property type="match status" value="1"/>
</dbReference>
<evidence type="ECO:0000256" key="9">
    <source>
        <dbReference type="RuleBase" id="RU003567"/>
    </source>
</evidence>
<dbReference type="GO" id="GO:0009368">
    <property type="term" value="C:endopeptidase Clp complex"/>
    <property type="evidence" value="ECO:0007669"/>
    <property type="project" value="TreeGrafter"/>
</dbReference>
<evidence type="ECO:0000313" key="11">
    <source>
        <dbReference type="EMBL" id="MBO8436537.1"/>
    </source>
</evidence>
<dbReference type="Proteomes" id="UP000823615">
    <property type="component" value="Unassembled WGS sequence"/>
</dbReference>
<reference evidence="11" key="1">
    <citation type="submission" date="2020-10" db="EMBL/GenBank/DDBJ databases">
        <authorList>
            <person name="Gilroy R."/>
        </authorList>
    </citation>
    <scope>NUCLEOTIDE SEQUENCE</scope>
    <source>
        <strain evidence="11">7293</strain>
    </source>
</reference>
<dbReference type="Gene3D" id="3.90.226.10">
    <property type="entry name" value="2-enoyl-CoA Hydratase, Chain A, domain 1"/>
    <property type="match status" value="1"/>
</dbReference>
<organism evidence="11 12">
    <name type="scientific">Candidatus Ornithospirochaeta stercoripullorum</name>
    <dbReference type="NCBI Taxonomy" id="2840899"/>
    <lineage>
        <taxon>Bacteria</taxon>
        <taxon>Pseudomonadati</taxon>
        <taxon>Spirochaetota</taxon>
        <taxon>Spirochaetia</taxon>
        <taxon>Spirochaetales</taxon>
        <taxon>Spirochaetaceae</taxon>
        <taxon>Spirochaetaceae incertae sedis</taxon>
        <taxon>Candidatus Ornithospirochaeta</taxon>
    </lineage>
</organism>
<reference evidence="11" key="2">
    <citation type="journal article" date="2021" name="PeerJ">
        <title>Extensive microbial diversity within the chicken gut microbiome revealed by metagenomics and culture.</title>
        <authorList>
            <person name="Gilroy R."/>
            <person name="Ravi A."/>
            <person name="Getino M."/>
            <person name="Pursley I."/>
            <person name="Horton D.L."/>
            <person name="Alikhan N.F."/>
            <person name="Baker D."/>
            <person name="Gharbi K."/>
            <person name="Hall N."/>
            <person name="Watson M."/>
            <person name="Adriaenssens E.M."/>
            <person name="Foster-Nyarko E."/>
            <person name="Jarju S."/>
            <person name="Secka A."/>
            <person name="Antonio M."/>
            <person name="Oren A."/>
            <person name="Chaudhuri R.R."/>
            <person name="La Ragione R."/>
            <person name="Hildebrand F."/>
            <person name="Pallen M.J."/>
        </authorList>
    </citation>
    <scope>NUCLEOTIDE SEQUENCE</scope>
    <source>
        <strain evidence="11">7293</strain>
    </source>
</reference>
<dbReference type="PROSITE" id="PS00382">
    <property type="entry name" value="CLP_PROTEASE_HIS"/>
    <property type="match status" value="1"/>
</dbReference>
<sequence>MENENKDYKPEPGLQDRLLKTRTVLISGEINKDRADEFARQILVLDSESSDPIYVYINSPGGDVDSGFAIYDMIRFVNSPVTVIGMGLVASAAALIFLAVPKERRLGLPDSSYLIHQPLSQLKGVAIDVAIYADKIEALRHRLDQVIAEATGKDVSEVEQDTERDCWMTAPEALEYGILSRIVKEKKEI</sequence>
<evidence type="ECO:0000256" key="4">
    <source>
        <dbReference type="ARBA" id="ARBA00022801"/>
    </source>
</evidence>
<evidence type="ECO:0000256" key="8">
    <source>
        <dbReference type="PROSITE-ProRule" id="PRU10086"/>
    </source>
</evidence>
<comment type="function">
    <text evidence="7">Cleaves peptides in various proteins in a process that requires ATP hydrolysis. Has a chymotrypsin-like activity. Plays a major role in the degradation of misfolded proteins.</text>
</comment>
<keyword evidence="10" id="KW-1133">Transmembrane helix</keyword>
<dbReference type="InterPro" id="IPR001907">
    <property type="entry name" value="ClpP"/>
</dbReference>
<feature type="active site" description="Nucleophile" evidence="7">
    <location>
        <position position="91"/>
    </location>
</feature>
<dbReference type="GO" id="GO:0004176">
    <property type="term" value="F:ATP-dependent peptidase activity"/>
    <property type="evidence" value="ECO:0007669"/>
    <property type="project" value="InterPro"/>
</dbReference>
<keyword evidence="2 7" id="KW-0963">Cytoplasm</keyword>
<feature type="transmembrane region" description="Helical" evidence="10">
    <location>
        <begin position="81"/>
        <end position="100"/>
    </location>
</feature>
<keyword evidence="10" id="KW-0812">Transmembrane</keyword>
<dbReference type="PANTHER" id="PTHR10381">
    <property type="entry name" value="ATP-DEPENDENT CLP PROTEASE PROTEOLYTIC SUBUNIT"/>
    <property type="match status" value="1"/>
</dbReference>
<comment type="similarity">
    <text evidence="1 7 9">Belongs to the peptidase S14 family.</text>
</comment>
<evidence type="ECO:0000256" key="3">
    <source>
        <dbReference type="ARBA" id="ARBA00022670"/>
    </source>
</evidence>
<dbReference type="InterPro" id="IPR023562">
    <property type="entry name" value="ClpP/TepA"/>
</dbReference>
<dbReference type="EMBL" id="JADIMT010000069">
    <property type="protein sequence ID" value="MBO8436537.1"/>
    <property type="molecule type" value="Genomic_DNA"/>
</dbReference>
<evidence type="ECO:0000256" key="10">
    <source>
        <dbReference type="SAM" id="Phobius"/>
    </source>
</evidence>
<keyword evidence="3 7" id="KW-0645">Protease</keyword>
<dbReference type="InterPro" id="IPR033135">
    <property type="entry name" value="ClpP_His_AS"/>
</dbReference>
<keyword evidence="4 7" id="KW-0378">Hydrolase</keyword>
<evidence type="ECO:0000256" key="5">
    <source>
        <dbReference type="ARBA" id="ARBA00022825"/>
    </source>
</evidence>
<feature type="active site" evidence="7 8">
    <location>
        <position position="116"/>
    </location>
</feature>
<comment type="caution">
    <text evidence="11">The sequence shown here is derived from an EMBL/GenBank/DDBJ whole genome shotgun (WGS) entry which is preliminary data.</text>
</comment>
<dbReference type="GO" id="GO:0005737">
    <property type="term" value="C:cytoplasm"/>
    <property type="evidence" value="ECO:0007669"/>
    <property type="project" value="UniProtKB-SubCell"/>
</dbReference>
<dbReference type="GO" id="GO:0004252">
    <property type="term" value="F:serine-type endopeptidase activity"/>
    <property type="evidence" value="ECO:0007669"/>
    <property type="project" value="UniProtKB-UniRule"/>
</dbReference>
<name>A0A9D9H637_9SPIO</name>
<dbReference type="EC" id="3.4.21.92" evidence="7"/>